<sequence>MGRRLGWRIQLEEFAQGEHTEAGNVDRARYDRLVRDLLS</sequence>
<proteinExistence type="predicted"/>
<gene>
    <name evidence="1" type="ORF">GCM10022419_024090</name>
</gene>
<protein>
    <submittedName>
        <fullName evidence="1">Uncharacterized protein</fullName>
    </submittedName>
</protein>
<reference evidence="2" key="1">
    <citation type="journal article" date="2019" name="Int. J. Syst. Evol. Microbiol.">
        <title>The Global Catalogue of Microorganisms (GCM) 10K type strain sequencing project: providing services to taxonomists for standard genome sequencing and annotation.</title>
        <authorList>
            <consortium name="The Broad Institute Genomics Platform"/>
            <consortium name="The Broad Institute Genome Sequencing Center for Infectious Disease"/>
            <person name="Wu L."/>
            <person name="Ma J."/>
        </authorList>
    </citation>
    <scope>NUCLEOTIDE SEQUENCE [LARGE SCALE GENOMIC DNA]</scope>
    <source>
        <strain evidence="2">JCM 17326</strain>
    </source>
</reference>
<keyword evidence="2" id="KW-1185">Reference proteome</keyword>
<dbReference type="Proteomes" id="UP001500630">
    <property type="component" value="Unassembled WGS sequence"/>
</dbReference>
<organism evidence="1 2">
    <name type="scientific">Nonomuraea rosea</name>
    <dbReference type="NCBI Taxonomy" id="638574"/>
    <lineage>
        <taxon>Bacteria</taxon>
        <taxon>Bacillati</taxon>
        <taxon>Actinomycetota</taxon>
        <taxon>Actinomycetes</taxon>
        <taxon>Streptosporangiales</taxon>
        <taxon>Streptosporangiaceae</taxon>
        <taxon>Nonomuraea</taxon>
    </lineage>
</organism>
<evidence type="ECO:0000313" key="1">
    <source>
        <dbReference type="EMBL" id="GAA3543106.1"/>
    </source>
</evidence>
<accession>A0ABP6W195</accession>
<name>A0ABP6W195_9ACTN</name>
<evidence type="ECO:0000313" key="2">
    <source>
        <dbReference type="Proteomes" id="UP001500630"/>
    </source>
</evidence>
<comment type="caution">
    <text evidence="1">The sequence shown here is derived from an EMBL/GenBank/DDBJ whole genome shotgun (WGS) entry which is preliminary data.</text>
</comment>
<dbReference type="EMBL" id="BAABDQ010000004">
    <property type="protein sequence ID" value="GAA3543106.1"/>
    <property type="molecule type" value="Genomic_DNA"/>
</dbReference>